<accession>A0A375IY09</accession>
<dbReference type="GO" id="GO:0006032">
    <property type="term" value="P:chitin catabolic process"/>
    <property type="evidence" value="ECO:0007669"/>
    <property type="project" value="InterPro"/>
</dbReference>
<dbReference type="InterPro" id="IPR023346">
    <property type="entry name" value="Lysozyme-like_dom_sf"/>
</dbReference>
<dbReference type="Proteomes" id="UP000256805">
    <property type="component" value="Unassembled WGS sequence"/>
</dbReference>
<dbReference type="EMBL" id="OVTA01000009">
    <property type="protein sequence ID" value="SPR97339.1"/>
    <property type="molecule type" value="Genomic_DNA"/>
</dbReference>
<reference evidence="2 3" key="1">
    <citation type="submission" date="2018-01" db="EMBL/GenBank/DDBJ databases">
        <authorList>
            <person name="Gaut B.S."/>
            <person name="Morton B.R."/>
            <person name="Clegg M.T."/>
            <person name="Duvall M.R."/>
        </authorList>
    </citation>
    <scope>NUCLEOTIDE SEQUENCE [LARGE SCALE GENOMIC DNA]</scope>
    <source>
        <strain evidence="2">Cupriavidus taiwanensis cmp 52</strain>
    </source>
</reference>
<dbReference type="PANTHER" id="PTHR34408">
    <property type="entry name" value="FAMILY PROTEIN, PUTATIVE-RELATED"/>
    <property type="match status" value="1"/>
</dbReference>
<dbReference type="InterPro" id="IPR052354">
    <property type="entry name" value="Cell_Wall_Dynamics_Protein"/>
</dbReference>
<keyword evidence="2" id="KW-0378">Hydrolase</keyword>
<gene>
    <name evidence="2" type="ORF">CBM2634_A170069</name>
</gene>
<dbReference type="EC" id="3.2.1.14" evidence="2"/>
<dbReference type="GO" id="GO:0016998">
    <property type="term" value="P:cell wall macromolecule catabolic process"/>
    <property type="evidence" value="ECO:0007669"/>
    <property type="project" value="InterPro"/>
</dbReference>
<dbReference type="Pfam" id="PF00182">
    <property type="entry name" value="Glyco_hydro_19"/>
    <property type="match status" value="1"/>
</dbReference>
<dbReference type="Gene3D" id="1.10.530.10">
    <property type="match status" value="1"/>
</dbReference>
<protein>
    <submittedName>
        <fullName evidence="2">Putative chitinase</fullName>
        <ecNumber evidence="2">3.2.1.14</ecNumber>
    </submittedName>
</protein>
<dbReference type="PANTHER" id="PTHR34408:SF1">
    <property type="entry name" value="GLYCOSYL HYDROLASE FAMILY 19 DOMAIN-CONTAINING PROTEIN HI_1415"/>
    <property type="match status" value="1"/>
</dbReference>
<evidence type="ECO:0000259" key="1">
    <source>
        <dbReference type="Pfam" id="PF00182"/>
    </source>
</evidence>
<organism evidence="2 3">
    <name type="scientific">Cupriavidus taiwanensis</name>
    <dbReference type="NCBI Taxonomy" id="164546"/>
    <lineage>
        <taxon>Bacteria</taxon>
        <taxon>Pseudomonadati</taxon>
        <taxon>Pseudomonadota</taxon>
        <taxon>Betaproteobacteria</taxon>
        <taxon>Burkholderiales</taxon>
        <taxon>Burkholderiaceae</taxon>
        <taxon>Cupriavidus</taxon>
    </lineage>
</organism>
<evidence type="ECO:0000313" key="2">
    <source>
        <dbReference type="EMBL" id="SPR97339.1"/>
    </source>
</evidence>
<evidence type="ECO:0000313" key="3">
    <source>
        <dbReference type="Proteomes" id="UP000256805"/>
    </source>
</evidence>
<sequence length="177" mass="19409">MDKQLFRAAAGLPAAMADRWWPHVDAAWREFAISTPARQAAWIAQVGHESGGFVFTRELWGPTAAQQRYEGRLDLGNTQPGDGKRFMGRGLIQITGRANYRACGAALGVNLESNPVLLQGDDLAARSAGWFWGWKGLNALADAGDFFGLTRRINGGTNGLADRQVRWERARRALGIQ</sequence>
<dbReference type="InterPro" id="IPR000726">
    <property type="entry name" value="Glyco_hydro_19_cat"/>
</dbReference>
<dbReference type="SUPFAM" id="SSF53955">
    <property type="entry name" value="Lysozyme-like"/>
    <property type="match status" value="1"/>
</dbReference>
<keyword evidence="2" id="KW-0326">Glycosidase</keyword>
<name>A0A375IY09_9BURK</name>
<dbReference type="GO" id="GO:0008843">
    <property type="term" value="F:endochitinase activity"/>
    <property type="evidence" value="ECO:0007669"/>
    <property type="project" value="UniProtKB-EC"/>
</dbReference>
<proteinExistence type="predicted"/>
<feature type="domain" description="Glycoside hydrolase family 19 catalytic" evidence="1">
    <location>
        <begin position="43"/>
        <end position="132"/>
    </location>
</feature>
<dbReference type="RefSeq" id="WP_116383022.1">
    <property type="nucleotide sequence ID" value="NZ_LS483233.1"/>
</dbReference>
<dbReference type="AlphaFoldDB" id="A0A375IY09"/>